<evidence type="ECO:0000313" key="15">
    <source>
        <dbReference type="Proteomes" id="UP000270924"/>
    </source>
</evidence>
<dbReference type="GO" id="GO:0031122">
    <property type="term" value="P:cytoplasmic microtubule organization"/>
    <property type="evidence" value="ECO:0007669"/>
    <property type="project" value="InterPro"/>
</dbReference>
<evidence type="ECO:0000256" key="11">
    <source>
        <dbReference type="ARBA" id="ARBA00023212"/>
    </source>
</evidence>
<name>A0A3P7FMF0_WUCBA</name>
<keyword evidence="11" id="KW-0206">Cytoskeleton</keyword>
<comment type="similarity">
    <text evidence="3">Belongs to the hook family.</text>
</comment>
<dbReference type="Pfam" id="PF19047">
    <property type="entry name" value="HOOK_N"/>
    <property type="match status" value="1"/>
</dbReference>
<dbReference type="GO" id="GO:0051959">
    <property type="term" value="F:dynein light intermediate chain binding"/>
    <property type="evidence" value="ECO:0007669"/>
    <property type="project" value="TreeGrafter"/>
</dbReference>
<keyword evidence="6" id="KW-0963">Cytoplasm</keyword>
<comment type="subcellular location">
    <subcellularLocation>
        <location evidence="2">Cytoplasm</location>
        <location evidence="2">Cytoskeleton</location>
    </subcellularLocation>
    <subcellularLocation>
        <location evidence="1">Endosome</location>
    </subcellularLocation>
</comment>
<dbReference type="GO" id="GO:0005768">
    <property type="term" value="C:endosome"/>
    <property type="evidence" value="ECO:0007669"/>
    <property type="project" value="UniProtKB-SubCell"/>
</dbReference>
<keyword evidence="10 12" id="KW-0175">Coiled coil</keyword>
<evidence type="ECO:0000256" key="7">
    <source>
        <dbReference type="ARBA" id="ARBA00022583"/>
    </source>
</evidence>
<dbReference type="InterPro" id="IPR008636">
    <property type="entry name" value="Hook_C"/>
</dbReference>
<comment type="subunit">
    <text evidence="4">Homodimer. Interacts with microtubules via its N-terminus.</text>
</comment>
<reference evidence="14 15" key="1">
    <citation type="submission" date="2018-11" db="EMBL/GenBank/DDBJ databases">
        <authorList>
            <consortium name="Pathogen Informatics"/>
        </authorList>
    </citation>
    <scope>NUCLEOTIDE SEQUENCE [LARGE SCALE GENOMIC DNA]</scope>
</reference>
<dbReference type="GO" id="GO:0005874">
    <property type="term" value="C:microtubule"/>
    <property type="evidence" value="ECO:0007669"/>
    <property type="project" value="UniProtKB-KW"/>
</dbReference>
<evidence type="ECO:0000256" key="3">
    <source>
        <dbReference type="ARBA" id="ARBA00006946"/>
    </source>
</evidence>
<dbReference type="Proteomes" id="UP000270924">
    <property type="component" value="Unassembled WGS sequence"/>
</dbReference>
<dbReference type="GO" id="GO:0008017">
    <property type="term" value="F:microtubule binding"/>
    <property type="evidence" value="ECO:0007669"/>
    <property type="project" value="InterPro"/>
</dbReference>
<dbReference type="Pfam" id="PF05622">
    <property type="entry name" value="HOOK"/>
    <property type="match status" value="1"/>
</dbReference>
<dbReference type="AlphaFoldDB" id="A0A3P7FMF0"/>
<dbReference type="GO" id="GO:0030705">
    <property type="term" value="P:cytoskeleton-dependent intracellular transport"/>
    <property type="evidence" value="ECO:0007669"/>
    <property type="project" value="InterPro"/>
</dbReference>
<dbReference type="PROSITE" id="PS50021">
    <property type="entry name" value="CH"/>
    <property type="match status" value="1"/>
</dbReference>
<dbReference type="PANTHER" id="PTHR18947">
    <property type="entry name" value="HOOK PROTEINS"/>
    <property type="match status" value="1"/>
</dbReference>
<evidence type="ECO:0000256" key="9">
    <source>
        <dbReference type="ARBA" id="ARBA00022753"/>
    </source>
</evidence>
<dbReference type="SUPFAM" id="SSF116907">
    <property type="entry name" value="Hook domain"/>
    <property type="match status" value="1"/>
</dbReference>
<feature type="coiled-coil region" evidence="12">
    <location>
        <begin position="285"/>
        <end position="384"/>
    </location>
</feature>
<proteinExistence type="inferred from homology"/>
<keyword evidence="9" id="KW-0967">Endosome</keyword>
<keyword evidence="7" id="KW-0254">Endocytosis</keyword>
<gene>
    <name evidence="14" type="ORF">WBA_LOCUS5138</name>
</gene>
<dbReference type="OMA" id="XRLRTER"/>
<feature type="coiled-coil region" evidence="12">
    <location>
        <begin position="181"/>
        <end position="253"/>
    </location>
</feature>
<evidence type="ECO:0000256" key="8">
    <source>
        <dbReference type="ARBA" id="ARBA00022701"/>
    </source>
</evidence>
<keyword evidence="15" id="KW-1185">Reference proteome</keyword>
<evidence type="ECO:0000256" key="12">
    <source>
        <dbReference type="SAM" id="Coils"/>
    </source>
</evidence>
<dbReference type="GO" id="GO:0005813">
    <property type="term" value="C:centrosome"/>
    <property type="evidence" value="ECO:0007669"/>
    <property type="project" value="TreeGrafter"/>
</dbReference>
<sequence length="402" mass="47454">MNEYLDDLIKWVWKMNSLNNGKEITLVDVFSGRTIAEALYKIDPLFFNDNWLNKISCYDQMTNWRLKANNLRKIYRRLWEYYTDQLGAEMTQEWHIDTSRIAECDDSELLCRLLQLVLGVALFCANSENFIRLLLDQSESVRWTAMNVMNEIKKILPERSKEKMKASETSSPEPIESKEQMVDLKSMVESLEQECTHLNEKLKEARTEKEALSSDNESLRLRVDELSEGSIEIESLRKQIRSLRSVRESTQDALYKIEAERDHFKNVNLQLLDENTELRTKIQDMAPLEEEFKRLKDELEEHRLIAQNYKTLESQITTYKAKLKEYKAQKIEIKVLEDKVATYMKSIIALEDEQRKNGALKTQIESLQLENSELEEKLNDEIRRSDKVNLLFGIKWFVLFLI</sequence>
<dbReference type="InterPro" id="IPR043936">
    <property type="entry name" value="HOOK_N"/>
</dbReference>
<evidence type="ECO:0000256" key="1">
    <source>
        <dbReference type="ARBA" id="ARBA00004177"/>
    </source>
</evidence>
<dbReference type="Gene3D" id="1.10.418.10">
    <property type="entry name" value="Calponin-like domain"/>
    <property type="match status" value="1"/>
</dbReference>
<dbReference type="GO" id="GO:0006897">
    <property type="term" value="P:endocytosis"/>
    <property type="evidence" value="ECO:0007669"/>
    <property type="project" value="UniProtKB-KW"/>
</dbReference>
<evidence type="ECO:0000256" key="2">
    <source>
        <dbReference type="ARBA" id="ARBA00004245"/>
    </source>
</evidence>
<evidence type="ECO:0000259" key="13">
    <source>
        <dbReference type="PROSITE" id="PS50021"/>
    </source>
</evidence>
<dbReference type="InterPro" id="IPR036872">
    <property type="entry name" value="CH_dom_sf"/>
</dbReference>
<protein>
    <recommendedName>
        <fullName evidence="5">Protein hook</fullName>
    </recommendedName>
</protein>
<evidence type="ECO:0000256" key="4">
    <source>
        <dbReference type="ARBA" id="ARBA00011241"/>
    </source>
</evidence>
<evidence type="ECO:0000256" key="6">
    <source>
        <dbReference type="ARBA" id="ARBA00022490"/>
    </source>
</evidence>
<evidence type="ECO:0000313" key="14">
    <source>
        <dbReference type="EMBL" id="VDM11752.1"/>
    </source>
</evidence>
<organism evidence="14 15">
    <name type="scientific">Wuchereria bancrofti</name>
    <dbReference type="NCBI Taxonomy" id="6293"/>
    <lineage>
        <taxon>Eukaryota</taxon>
        <taxon>Metazoa</taxon>
        <taxon>Ecdysozoa</taxon>
        <taxon>Nematoda</taxon>
        <taxon>Chromadorea</taxon>
        <taxon>Rhabditida</taxon>
        <taxon>Spirurina</taxon>
        <taxon>Spiruromorpha</taxon>
        <taxon>Filarioidea</taxon>
        <taxon>Onchocercidae</taxon>
        <taxon>Wuchereria</taxon>
    </lineage>
</organism>
<keyword evidence="8" id="KW-0493">Microtubule</keyword>
<dbReference type="InterPro" id="IPR001715">
    <property type="entry name" value="CH_dom"/>
</dbReference>
<dbReference type="PANTHER" id="PTHR18947:SF39">
    <property type="entry name" value="PROTEIN HOOK"/>
    <property type="match status" value="1"/>
</dbReference>
<dbReference type="OrthoDB" id="49395at2759"/>
<accession>A0A3P7FMF0</accession>
<evidence type="ECO:0000256" key="5">
    <source>
        <dbReference type="ARBA" id="ARBA00018971"/>
    </source>
</evidence>
<dbReference type="EMBL" id="UYWW01002408">
    <property type="protein sequence ID" value="VDM11752.1"/>
    <property type="molecule type" value="Genomic_DNA"/>
</dbReference>
<dbReference type="InParanoid" id="A0A3P7FMF0"/>
<feature type="domain" description="Calponin-homology (CH)" evidence="13">
    <location>
        <begin position="2"/>
        <end position="121"/>
    </location>
</feature>
<evidence type="ECO:0000256" key="10">
    <source>
        <dbReference type="ARBA" id="ARBA00023054"/>
    </source>
</evidence>